<protein>
    <submittedName>
        <fullName evidence="3">Low molecular weight phosphatase family protein</fullName>
    </submittedName>
</protein>
<dbReference type="Gene3D" id="3.40.50.2300">
    <property type="match status" value="1"/>
</dbReference>
<comment type="caution">
    <text evidence="3">The sequence shown here is derived from an EMBL/GenBank/DDBJ whole genome shotgun (WGS) entry which is preliminary data.</text>
</comment>
<reference evidence="3 4" key="1">
    <citation type="submission" date="2024-03" db="EMBL/GenBank/DDBJ databases">
        <title>Draft genome sequence of Pseudonocardia tropica JCM 19149.</title>
        <authorList>
            <person name="Butdee W."/>
            <person name="Duangmal K."/>
        </authorList>
    </citation>
    <scope>NUCLEOTIDE SEQUENCE [LARGE SCALE GENOMIC DNA]</scope>
    <source>
        <strain evidence="3 4">JCM 19149</strain>
    </source>
</reference>
<keyword evidence="1" id="KW-0059">Arsenical resistance</keyword>
<evidence type="ECO:0000256" key="1">
    <source>
        <dbReference type="ARBA" id="ARBA00022849"/>
    </source>
</evidence>
<evidence type="ECO:0000313" key="4">
    <source>
        <dbReference type="Proteomes" id="UP001464923"/>
    </source>
</evidence>
<evidence type="ECO:0000313" key="3">
    <source>
        <dbReference type="EMBL" id="MEQ3542363.1"/>
    </source>
</evidence>
<name>A0ABV1K475_9PSEU</name>
<sequence>MTDTPSVLFVCVRNGGKSQMAAGLMRAQAGDRVRVHSAGTAPGEKVNALSTQVLAEVGADMSGQTPTAIDPELLKHVDLVVTLGSEAHIDGGDTEVRNWDTDEPSQRGIEGIERMRLVRDDIAARVESLLTELVGPYRAR</sequence>
<gene>
    <name evidence="3" type="ORF">WHI96_26495</name>
</gene>
<feature type="domain" description="Phosphotyrosine protein phosphatase I" evidence="2">
    <location>
        <begin position="5"/>
        <end position="132"/>
    </location>
</feature>
<keyword evidence="4" id="KW-1185">Reference proteome</keyword>
<organism evidence="3 4">
    <name type="scientific">Pseudonocardia tropica</name>
    <dbReference type="NCBI Taxonomy" id="681289"/>
    <lineage>
        <taxon>Bacteria</taxon>
        <taxon>Bacillati</taxon>
        <taxon>Actinomycetota</taxon>
        <taxon>Actinomycetes</taxon>
        <taxon>Pseudonocardiales</taxon>
        <taxon>Pseudonocardiaceae</taxon>
        <taxon>Pseudonocardia</taxon>
    </lineage>
</organism>
<proteinExistence type="predicted"/>
<dbReference type="EMBL" id="JBEDNP010000034">
    <property type="protein sequence ID" value="MEQ3542363.1"/>
    <property type="molecule type" value="Genomic_DNA"/>
</dbReference>
<dbReference type="SMART" id="SM00226">
    <property type="entry name" value="LMWPc"/>
    <property type="match status" value="1"/>
</dbReference>
<dbReference type="InterPro" id="IPR036196">
    <property type="entry name" value="Ptyr_pPase_sf"/>
</dbReference>
<dbReference type="SUPFAM" id="SSF52788">
    <property type="entry name" value="Phosphotyrosine protein phosphatases I"/>
    <property type="match status" value="1"/>
</dbReference>
<accession>A0ABV1K475</accession>
<dbReference type="PANTHER" id="PTHR43428">
    <property type="entry name" value="ARSENATE REDUCTASE"/>
    <property type="match status" value="1"/>
</dbReference>
<dbReference type="Pfam" id="PF01451">
    <property type="entry name" value="LMWPc"/>
    <property type="match status" value="1"/>
</dbReference>
<dbReference type="InterPro" id="IPR023485">
    <property type="entry name" value="Ptyr_pPase"/>
</dbReference>
<evidence type="ECO:0000259" key="2">
    <source>
        <dbReference type="SMART" id="SM00226"/>
    </source>
</evidence>
<dbReference type="PANTHER" id="PTHR43428:SF1">
    <property type="entry name" value="ARSENATE REDUCTASE"/>
    <property type="match status" value="1"/>
</dbReference>
<dbReference type="Proteomes" id="UP001464923">
    <property type="component" value="Unassembled WGS sequence"/>
</dbReference>
<dbReference type="RefSeq" id="WP_281010788.1">
    <property type="nucleotide sequence ID" value="NZ_BAABLY010000060.1"/>
</dbReference>